<accession>A0AAD7Z9C2</accession>
<comment type="caution">
    <text evidence="1">The sequence shown here is derived from an EMBL/GenBank/DDBJ whole genome shotgun (WGS) entry which is preliminary data.</text>
</comment>
<sequence>VNIASSVKTLHMLLKMKLSLQAFIPPLLSSAKNCVLWVRKFKIKVISQYKSIWLRSNLEFN</sequence>
<proteinExistence type="predicted"/>
<evidence type="ECO:0000313" key="2">
    <source>
        <dbReference type="Proteomes" id="UP001233999"/>
    </source>
</evidence>
<dbReference type="EMBL" id="JASPKZ010009799">
    <property type="protein sequence ID" value="KAJ9576339.1"/>
    <property type="molecule type" value="Genomic_DNA"/>
</dbReference>
<dbReference type="AlphaFoldDB" id="A0AAD7Z9C2"/>
<reference evidence="1" key="2">
    <citation type="submission" date="2023-05" db="EMBL/GenBank/DDBJ databases">
        <authorList>
            <person name="Fouks B."/>
        </authorList>
    </citation>
    <scope>NUCLEOTIDE SEQUENCE</scope>
    <source>
        <strain evidence="1">Stay&amp;Tobe</strain>
        <tissue evidence="1">Testes</tissue>
    </source>
</reference>
<feature type="non-terminal residue" evidence="1">
    <location>
        <position position="1"/>
    </location>
</feature>
<keyword evidence="2" id="KW-1185">Reference proteome</keyword>
<reference evidence="1" key="1">
    <citation type="journal article" date="2023" name="IScience">
        <title>Live-bearing cockroach genome reveals convergent evolutionary mechanisms linked to viviparity in insects and beyond.</title>
        <authorList>
            <person name="Fouks B."/>
            <person name="Harrison M.C."/>
            <person name="Mikhailova A.A."/>
            <person name="Marchal E."/>
            <person name="English S."/>
            <person name="Carruthers M."/>
            <person name="Jennings E.C."/>
            <person name="Chiamaka E.L."/>
            <person name="Frigard R.A."/>
            <person name="Pippel M."/>
            <person name="Attardo G.M."/>
            <person name="Benoit J.B."/>
            <person name="Bornberg-Bauer E."/>
            <person name="Tobe S.S."/>
        </authorList>
    </citation>
    <scope>NUCLEOTIDE SEQUENCE</scope>
    <source>
        <strain evidence="1">Stay&amp;Tobe</strain>
    </source>
</reference>
<organism evidence="1 2">
    <name type="scientific">Diploptera punctata</name>
    <name type="common">Pacific beetle cockroach</name>
    <dbReference type="NCBI Taxonomy" id="6984"/>
    <lineage>
        <taxon>Eukaryota</taxon>
        <taxon>Metazoa</taxon>
        <taxon>Ecdysozoa</taxon>
        <taxon>Arthropoda</taxon>
        <taxon>Hexapoda</taxon>
        <taxon>Insecta</taxon>
        <taxon>Pterygota</taxon>
        <taxon>Neoptera</taxon>
        <taxon>Polyneoptera</taxon>
        <taxon>Dictyoptera</taxon>
        <taxon>Blattodea</taxon>
        <taxon>Blaberoidea</taxon>
        <taxon>Blaberidae</taxon>
        <taxon>Diplopterinae</taxon>
        <taxon>Diploptera</taxon>
    </lineage>
</organism>
<feature type="non-terminal residue" evidence="1">
    <location>
        <position position="61"/>
    </location>
</feature>
<evidence type="ECO:0000313" key="1">
    <source>
        <dbReference type="EMBL" id="KAJ9576339.1"/>
    </source>
</evidence>
<protein>
    <submittedName>
        <fullName evidence="1">Uncharacterized protein</fullName>
    </submittedName>
</protein>
<name>A0AAD7Z9C2_DIPPU</name>
<dbReference type="Proteomes" id="UP001233999">
    <property type="component" value="Unassembled WGS sequence"/>
</dbReference>
<gene>
    <name evidence="1" type="ORF">L9F63_006784</name>
</gene>